<dbReference type="EMBL" id="CP049272">
    <property type="protein sequence ID" value="QPH85474.1"/>
    <property type="molecule type" value="Genomic_DNA"/>
</dbReference>
<evidence type="ECO:0000313" key="14">
    <source>
        <dbReference type="Proteomes" id="UP000192671"/>
    </source>
</evidence>
<evidence type="ECO:0000313" key="16">
    <source>
        <dbReference type="Proteomes" id="UP000594513"/>
    </source>
</evidence>
<dbReference type="Proteomes" id="UP000066049">
    <property type="component" value="Chromosome"/>
</dbReference>
<feature type="domain" description="FlgD/Vpr Ig-like" evidence="7">
    <location>
        <begin position="114"/>
        <end position="191"/>
    </location>
</feature>
<dbReference type="Pfam" id="PF03963">
    <property type="entry name" value="FlgD"/>
    <property type="match status" value="1"/>
</dbReference>
<protein>
    <recommendedName>
        <fullName evidence="2 5">Basal-body rod modification protein FlgD</fullName>
    </recommendedName>
</protein>
<keyword evidence="3 5" id="KW-1005">Bacterial flagellum biogenesis</keyword>
<keyword evidence="8" id="KW-0969">Cilium</keyword>
<dbReference type="EMBL" id="CP049274">
    <property type="protein sequence ID" value="QPH83591.1"/>
    <property type="molecule type" value="Genomic_DNA"/>
</dbReference>
<dbReference type="Gene3D" id="2.60.40.4070">
    <property type="match status" value="1"/>
</dbReference>
<dbReference type="InterPro" id="IPR025965">
    <property type="entry name" value="FlgD/Vpr_Ig-like"/>
</dbReference>
<dbReference type="PATRIC" id="fig|199.248.peg.9"/>
<dbReference type="Proteomes" id="UP000594513">
    <property type="component" value="Chromosome"/>
</dbReference>
<gene>
    <name evidence="8" type="primary">flgD</name>
    <name evidence="9" type="ORF">A3835_00450</name>
    <name evidence="10" type="ORF">B9N61_06985</name>
    <name evidence="8" type="ORF">CCON33237_0008</name>
    <name evidence="11" type="ORF">CVT06_00045</name>
    <name evidence="12" type="ORF">CVT17_00045</name>
</gene>
<proteinExistence type="inferred from homology"/>
<comment type="function">
    <text evidence="4 5">Required for flagellar hook formation. May act as a scaffolding protein.</text>
</comment>
<keyword evidence="8" id="KW-0282">Flagellum</keyword>
<name>A0A0M4SST3_9BACT</name>
<dbReference type="GO" id="GO:0044781">
    <property type="term" value="P:bacterial-type flagellum organization"/>
    <property type="evidence" value="ECO:0007669"/>
    <property type="project" value="UniProtKB-UniRule"/>
</dbReference>
<comment type="similarity">
    <text evidence="1 5">Belongs to the FlgD family.</text>
</comment>
<dbReference type="AlphaFoldDB" id="A0A0M4SST3"/>
<reference evidence="16 17" key="5">
    <citation type="journal article" date="2018" name="Emerg. Microbes Infect.">
        <title>Genomic analysis of oral Campylobacter concisus strains identified a potential bacterial molecular marker associated with active Crohn's disease.</title>
        <authorList>
            <person name="Liu F."/>
            <person name="Ma R."/>
            <person name="Tay C.Y.A."/>
            <person name="Octavia S."/>
            <person name="Lan R."/>
            <person name="Chung H.K.L."/>
            <person name="Riordan S.M."/>
            <person name="Grimm M.C."/>
            <person name="Leong R.W."/>
            <person name="Tanaka M.M."/>
            <person name="Connor S."/>
            <person name="Zhang L."/>
        </authorList>
    </citation>
    <scope>NUCLEOTIDE SEQUENCE [LARGE SCALE GENOMIC DNA]</scope>
    <source>
        <strain evidence="11 17">P10CDO-S2</strain>
        <strain evidence="12 16">P27CDO-S2</strain>
    </source>
</reference>
<feature type="region of interest" description="Disordered" evidence="6">
    <location>
        <begin position="1"/>
        <end position="38"/>
    </location>
</feature>
<sequence length="235" mass="25564">MASVSDITTQTTQQKNAEKKAKAKQDAAAGTGTNPNAQLDKDAFMKLLLTELQYQDPTSPMDTEKMLTQTSQLASLEMQQNTNSAMKELVNQLKSNANAYAISALGKMVSTGSNSVLLTDEQKTVNFALYFKSDLANGKLEIKNANGEVVRSIDIKDLKSGVRRISWDGKDDSGKQLPNGAYTVSVNYTGKDGNSYKTQVGSYPVEAVKFVDGKAMIKIAGEYVPMDKISEFYEG</sequence>
<feature type="compositionally biased region" description="Basic and acidic residues" evidence="6">
    <location>
        <begin position="16"/>
        <end position="25"/>
    </location>
</feature>
<dbReference type="Proteomes" id="UP000192671">
    <property type="component" value="Unassembled WGS sequence"/>
</dbReference>
<evidence type="ECO:0000256" key="3">
    <source>
        <dbReference type="ARBA" id="ARBA00022795"/>
    </source>
</evidence>
<evidence type="ECO:0000256" key="1">
    <source>
        <dbReference type="ARBA" id="ARBA00010577"/>
    </source>
</evidence>
<evidence type="ECO:0000313" key="13">
    <source>
        <dbReference type="Proteomes" id="UP000066049"/>
    </source>
</evidence>
<dbReference type="Pfam" id="PF13860">
    <property type="entry name" value="FlgD_ig"/>
    <property type="match status" value="1"/>
</dbReference>
<evidence type="ECO:0000256" key="6">
    <source>
        <dbReference type="SAM" id="MobiDB-lite"/>
    </source>
</evidence>
<accession>A0A0M4SST3</accession>
<dbReference type="Proteomes" id="UP000196534">
    <property type="component" value="Unassembled WGS sequence"/>
</dbReference>
<keyword evidence="8" id="KW-0966">Cell projection</keyword>
<dbReference type="GeneID" id="28661672"/>
<reference evidence="11" key="6">
    <citation type="submission" date="2020-02" db="EMBL/GenBank/DDBJ databases">
        <title>Analysis of Completed Campylobacter concisus Genomes Identified Genomospecies Features, Novel plasmids and Their Association with Severe Ulcerative Colitis.</title>
        <authorList>
            <person name="Zhang L."/>
        </authorList>
    </citation>
    <scope>NUCLEOTIDE SEQUENCE</scope>
    <source>
        <strain evidence="11">P10CDO-S2</strain>
        <strain evidence="12">P27CDO-S2</strain>
    </source>
</reference>
<reference evidence="13" key="1">
    <citation type="submission" date="2015-08" db="EMBL/GenBank/DDBJ databases">
        <title>Comparative genomics of the Campylobacter concisus group.</title>
        <authorList>
            <person name="Miller W.G."/>
            <person name="Yee E."/>
            <person name="Chapman M.H."/>
            <person name="Huynh S."/>
            <person name="Bono J.L."/>
            <person name="On S.L.W."/>
            <person name="St Leger J."/>
            <person name="Foster G."/>
            <person name="Parker C.T."/>
        </authorList>
    </citation>
    <scope>NUCLEOTIDE SEQUENCE [LARGE SCALE GENOMIC DNA]</scope>
    <source>
        <strain evidence="13">ATCC 33237</strain>
    </source>
</reference>
<organism evidence="8 13">
    <name type="scientific">Campylobacter concisus</name>
    <dbReference type="NCBI Taxonomy" id="199"/>
    <lineage>
        <taxon>Bacteria</taxon>
        <taxon>Pseudomonadati</taxon>
        <taxon>Campylobacterota</taxon>
        <taxon>Epsilonproteobacteria</taxon>
        <taxon>Campylobacterales</taxon>
        <taxon>Campylobacteraceae</taxon>
        <taxon>Campylobacter</taxon>
    </lineage>
</organism>
<dbReference type="RefSeq" id="WP_021090228.1">
    <property type="nucleotide sequence ID" value="NZ_CABMKP010000010.1"/>
</dbReference>
<evidence type="ECO:0000313" key="17">
    <source>
        <dbReference type="Proteomes" id="UP000594630"/>
    </source>
</evidence>
<evidence type="ECO:0000259" key="7">
    <source>
        <dbReference type="Pfam" id="PF13860"/>
    </source>
</evidence>
<evidence type="ECO:0000256" key="4">
    <source>
        <dbReference type="ARBA" id="ARBA00024746"/>
    </source>
</evidence>
<dbReference type="EMBL" id="NDYR01000010">
    <property type="protein sequence ID" value="OUT17642.1"/>
    <property type="molecule type" value="Genomic_DNA"/>
</dbReference>
<evidence type="ECO:0000313" key="12">
    <source>
        <dbReference type="EMBL" id="QPH85474.1"/>
    </source>
</evidence>
<evidence type="ECO:0000256" key="5">
    <source>
        <dbReference type="RuleBase" id="RU362076"/>
    </source>
</evidence>
<dbReference type="InterPro" id="IPR005648">
    <property type="entry name" value="FlgD"/>
</dbReference>
<evidence type="ECO:0000313" key="11">
    <source>
        <dbReference type="EMBL" id="QPH83591.1"/>
    </source>
</evidence>
<evidence type="ECO:0000313" key="8">
    <source>
        <dbReference type="EMBL" id="ALF46741.1"/>
    </source>
</evidence>
<reference evidence="8" key="2">
    <citation type="submission" date="2016-07" db="EMBL/GenBank/DDBJ databases">
        <title>Comparative genomics of the Campylobacter concisus group.</title>
        <authorList>
            <person name="Miller W.G."/>
            <person name="Yee E."/>
            <person name="Chapman M.H."/>
            <person name="Huynh S."/>
            <person name="Bono J.L."/>
            <person name="On S.L.W."/>
            <person name="StLeger J."/>
            <person name="Foster G."/>
            <person name="Parker C.T."/>
        </authorList>
    </citation>
    <scope>NUCLEOTIDE SEQUENCE</scope>
    <source>
        <strain evidence="8">ATCC 33237</strain>
    </source>
</reference>
<evidence type="ECO:0000313" key="15">
    <source>
        <dbReference type="Proteomes" id="UP000196534"/>
    </source>
</evidence>
<evidence type="ECO:0000256" key="2">
    <source>
        <dbReference type="ARBA" id="ARBA00016013"/>
    </source>
</evidence>
<reference evidence="10 15" key="4">
    <citation type="submission" date="2017-04" db="EMBL/GenBank/DDBJ databases">
        <title>Complete genome of Campylobacter concisus ATCC 33237T and draft genomes for an additional eight well characterized C. concisus strains.</title>
        <authorList>
            <person name="Cornelius A.J."/>
            <person name="Miller W.G."/>
            <person name="Lastovica A.J."/>
            <person name="On S.L."/>
            <person name="French N.P."/>
            <person name="Vandenberg O."/>
            <person name="Biggs P.J."/>
        </authorList>
    </citation>
    <scope>NUCLEOTIDE SEQUENCE [LARGE SCALE GENOMIC DNA]</scope>
    <source>
        <strain evidence="10 15">Lasto205.94</strain>
    </source>
</reference>
<dbReference type="KEGG" id="ccoc:CCON33237_0008"/>
<evidence type="ECO:0000313" key="9">
    <source>
        <dbReference type="EMBL" id="ORI10821.1"/>
    </source>
</evidence>
<reference evidence="9 14" key="3">
    <citation type="journal article" date="2017" name="Gene Rep">
        <title>The ribosomal RNA operon (rrn) of Campylobacter concisus supports molecular typing to genomospecies level.</title>
        <authorList>
            <person name="Huq M."/>
            <person name="Van T.T.H."/>
            <person name="Gurtler V."/>
            <person name="Elshagmani E."/>
            <person name="Allemailem K.S."/>
            <person name="Smooker P.M."/>
            <person name="Istivan T.S."/>
        </authorList>
    </citation>
    <scope>NUCLEOTIDE SEQUENCE [LARGE SCALE GENOMIC DNA]</scope>
    <source>
        <strain evidence="9 14">RCH 26</strain>
    </source>
</reference>
<dbReference type="Proteomes" id="UP000594630">
    <property type="component" value="Chromosome"/>
</dbReference>
<dbReference type="EMBL" id="LVWL01000001">
    <property type="protein sequence ID" value="ORI10821.1"/>
    <property type="molecule type" value="Genomic_DNA"/>
</dbReference>
<dbReference type="EMBL" id="CP012541">
    <property type="protein sequence ID" value="ALF46741.1"/>
    <property type="molecule type" value="Genomic_DNA"/>
</dbReference>
<evidence type="ECO:0000313" key="10">
    <source>
        <dbReference type="EMBL" id="OUT17642.1"/>
    </source>
</evidence>
<dbReference type="Gene3D" id="2.30.30.910">
    <property type="match status" value="1"/>
</dbReference>
<dbReference type="NCBIfam" id="NF009452">
    <property type="entry name" value="PRK12812.1"/>
    <property type="match status" value="1"/>
</dbReference>